<name>A0A5R8Q8G1_9FIRM</name>
<reference evidence="1 2" key="1">
    <citation type="submission" date="2019-05" db="EMBL/GenBank/DDBJ databases">
        <title>Culicoidintestinum kansasii gen. nov., sp. nov. from the gastrointestinal tract of the biting midge, Culicoides sonorensis.</title>
        <authorList>
            <person name="Neupane S."/>
            <person name="Ghosh A."/>
            <person name="Gunther S."/>
            <person name="Martin K."/>
            <person name="Zurek L."/>
        </authorList>
    </citation>
    <scope>NUCLEOTIDE SEQUENCE [LARGE SCALE GENOMIC DNA]</scope>
    <source>
        <strain evidence="1 2">CS-1</strain>
    </source>
</reference>
<evidence type="ECO:0000313" key="2">
    <source>
        <dbReference type="Proteomes" id="UP000306912"/>
    </source>
</evidence>
<dbReference type="Proteomes" id="UP000306912">
    <property type="component" value="Unassembled WGS sequence"/>
</dbReference>
<gene>
    <name evidence="1" type="ORF">FEZ08_10785</name>
</gene>
<dbReference type="InParanoid" id="A0A5R8Q8G1"/>
<dbReference type="InterPro" id="IPR038559">
    <property type="entry name" value="XkdN-like_sf"/>
</dbReference>
<evidence type="ECO:0000313" key="1">
    <source>
        <dbReference type="EMBL" id="TLG71372.1"/>
    </source>
</evidence>
<proteinExistence type="predicted"/>
<dbReference type="InterPro" id="IPR014986">
    <property type="entry name" value="XkdN-like"/>
</dbReference>
<evidence type="ECO:0008006" key="3">
    <source>
        <dbReference type="Google" id="ProtNLM"/>
    </source>
</evidence>
<dbReference type="Pfam" id="PF08890">
    <property type="entry name" value="Phage_TAC_5"/>
    <property type="match status" value="1"/>
</dbReference>
<dbReference type="AlphaFoldDB" id="A0A5R8Q8G1"/>
<dbReference type="EMBL" id="VBWP01000012">
    <property type="protein sequence ID" value="TLG71372.1"/>
    <property type="molecule type" value="Genomic_DNA"/>
</dbReference>
<keyword evidence="2" id="KW-1185">Reference proteome</keyword>
<protein>
    <recommendedName>
        <fullName evidence="3">Phage portal protein</fullName>
    </recommendedName>
</protein>
<comment type="caution">
    <text evidence="1">The sequence shown here is derived from an EMBL/GenBank/DDBJ whole genome shotgun (WGS) entry which is preliminary data.</text>
</comment>
<sequence length="123" mass="13518">MGKFDAFINKVNKEQEFTFKSCPDAVFVVRELRPSELKRIRIAATPKGKKAADMDPIAFGIEALKVGLVSPDVNSAEFQDALEVTTAEDAIDKLLTANEFNTLVEAIVGMDENITELVDEAKN</sequence>
<accession>A0A5R8Q8G1</accession>
<organism evidence="1 2">
    <name type="scientific">Culicoidibacter larvae</name>
    <dbReference type="NCBI Taxonomy" id="2579976"/>
    <lineage>
        <taxon>Bacteria</taxon>
        <taxon>Bacillati</taxon>
        <taxon>Bacillota</taxon>
        <taxon>Culicoidibacteria</taxon>
        <taxon>Culicoidibacterales</taxon>
        <taxon>Culicoidibacteraceae</taxon>
        <taxon>Culicoidibacter</taxon>
    </lineage>
</organism>
<dbReference type="Gene3D" id="3.30.2220.30">
    <property type="match status" value="1"/>
</dbReference>
<dbReference type="RefSeq" id="WP_138192259.1">
    <property type="nucleotide sequence ID" value="NZ_VBWP01000012.1"/>
</dbReference>